<keyword evidence="1" id="KW-0560">Oxidoreductase</keyword>
<dbReference type="InterPro" id="IPR022367">
    <property type="entry name" value="2-oxoacid/accept_OxRdtase_asu"/>
</dbReference>
<dbReference type="PANTHER" id="PTHR32154">
    <property type="entry name" value="PYRUVATE-FLAVODOXIN OXIDOREDUCTASE-RELATED"/>
    <property type="match status" value="1"/>
</dbReference>
<dbReference type="InterPro" id="IPR029061">
    <property type="entry name" value="THDP-binding"/>
</dbReference>
<dbReference type="InterPro" id="IPR033412">
    <property type="entry name" value="PFOR_II"/>
</dbReference>
<dbReference type="Pfam" id="PF17147">
    <property type="entry name" value="PFOR_II"/>
    <property type="match status" value="1"/>
</dbReference>
<dbReference type="InterPro" id="IPR050722">
    <property type="entry name" value="Pyruvate:ferred/Flavod_OxRd"/>
</dbReference>
<proteinExistence type="predicted"/>
<name>A0A932GS75_UNCTE</name>
<dbReference type="InterPro" id="IPR019752">
    <property type="entry name" value="Pyrv/ketoisovalerate_OxRed_cat"/>
</dbReference>
<protein>
    <submittedName>
        <fullName evidence="5">2-oxoacid:acceptor oxidoreductase subunit alpha</fullName>
    </submittedName>
</protein>
<evidence type="ECO:0000259" key="2">
    <source>
        <dbReference type="Pfam" id="PF01558"/>
    </source>
</evidence>
<evidence type="ECO:0000313" key="5">
    <source>
        <dbReference type="EMBL" id="MBI3015975.1"/>
    </source>
</evidence>
<evidence type="ECO:0000259" key="3">
    <source>
        <dbReference type="Pfam" id="PF01855"/>
    </source>
</evidence>
<dbReference type="FunFam" id="3.40.50.970:FF:000022">
    <property type="entry name" value="2-oxoglutarate ferredoxin oxidoreductase alpha subunit"/>
    <property type="match status" value="1"/>
</dbReference>
<dbReference type="SUPFAM" id="SSF52922">
    <property type="entry name" value="TK C-terminal domain-like"/>
    <property type="match status" value="1"/>
</dbReference>
<dbReference type="PANTHER" id="PTHR32154:SF20">
    <property type="entry name" value="2-OXOGLUTARATE OXIDOREDUCTASE SUBUNIT KORA"/>
    <property type="match status" value="1"/>
</dbReference>
<dbReference type="Gene3D" id="3.40.50.970">
    <property type="match status" value="1"/>
</dbReference>
<dbReference type="GO" id="GO:0006979">
    <property type="term" value="P:response to oxidative stress"/>
    <property type="evidence" value="ECO:0007669"/>
    <property type="project" value="TreeGrafter"/>
</dbReference>
<dbReference type="Proteomes" id="UP000741360">
    <property type="component" value="Unassembled WGS sequence"/>
</dbReference>
<dbReference type="InterPro" id="IPR002880">
    <property type="entry name" value="Pyrv_Fd/Flavodoxin_OxRdtase_N"/>
</dbReference>
<dbReference type="Gene3D" id="3.40.920.10">
    <property type="entry name" value="Pyruvate-ferredoxin oxidoreductase, PFOR, domain III"/>
    <property type="match status" value="1"/>
</dbReference>
<feature type="domain" description="Pyruvate flavodoxin/ferredoxin oxidoreductase pyrimidine binding" evidence="3">
    <location>
        <begin position="217"/>
        <end position="450"/>
    </location>
</feature>
<sequence>MIVKESKELIIRIGGEGGEGIISAGEFITQAAVRSGLHVLTFKTFPAEIKGGYAMYQLRVSNDPLTSQGDNFDVMVAFNGEAYEMNKSLLREGTVFVYDGPGGDFEPDNLPGVYMYPVPMTKISKGDLGSIRAKNMVALGAVAQLFSIPMEQLRETIQHKFRKRGADVVEMNLKALDMGAFYVQNELKKTDPYSLHTNGAGIEDVLILSGNEAVAAAALAAGCRYYAAYPITPATEIANWLARYLPKVNGVLLQEEDEIASIASAIGASYAGVKAMTATSGPGLSLMTELLGLAGMTEIPLVVVDVQRAGPSTGMPTKHEQSDLFLAAHGGHGDIPRIVLAPGSVEDCFYLIIKAFNLAEKYQVPVLFLSDTSLGIRTQGIKKPNLKGIQLVNRLTLSENGDGNGGKPFQRYEITESGVSPMSIPGQVGGAYIATGLEHDESSAPIYSQAGHSRMTEKRFRKLARLEEDDFPSVSREGDDPADLGIISWGSTHGSVQEALARLRSAGYKVAALYPHLLFPVPAIAIERFAERVPSKRILVPEVNYQGQFADLISAHTSVKPIKHTIYGGLPFNPEMIVNKVKEVLQK</sequence>
<dbReference type="EMBL" id="JACPSX010000253">
    <property type="protein sequence ID" value="MBI3015975.1"/>
    <property type="molecule type" value="Genomic_DNA"/>
</dbReference>
<reference evidence="5" key="1">
    <citation type="submission" date="2020-07" db="EMBL/GenBank/DDBJ databases">
        <title>Huge and variable diversity of episymbiotic CPR bacteria and DPANN archaea in groundwater ecosystems.</title>
        <authorList>
            <person name="He C.Y."/>
            <person name="Keren R."/>
            <person name="Whittaker M."/>
            <person name="Farag I.F."/>
            <person name="Doudna J."/>
            <person name="Cate J.H.D."/>
            <person name="Banfield J.F."/>
        </authorList>
    </citation>
    <scope>NUCLEOTIDE SEQUENCE</scope>
    <source>
        <strain evidence="5">NC_groundwater_717_Ag_S-0.2um_59_8</strain>
    </source>
</reference>
<dbReference type="CDD" id="cd07034">
    <property type="entry name" value="TPP_PYR_PFOR_IOR-alpha_like"/>
    <property type="match status" value="1"/>
</dbReference>
<organism evidence="5 6">
    <name type="scientific">Tectimicrobiota bacterium</name>
    <dbReference type="NCBI Taxonomy" id="2528274"/>
    <lineage>
        <taxon>Bacteria</taxon>
        <taxon>Pseudomonadati</taxon>
        <taxon>Nitrospinota/Tectimicrobiota group</taxon>
        <taxon>Candidatus Tectimicrobiota</taxon>
    </lineage>
</organism>
<accession>A0A932GS75</accession>
<dbReference type="InterPro" id="IPR009014">
    <property type="entry name" value="Transketo_C/PFOR_II"/>
</dbReference>
<feature type="domain" description="Pyruvate:ferredoxin oxidoreductase core" evidence="4">
    <location>
        <begin position="482"/>
        <end position="563"/>
    </location>
</feature>
<evidence type="ECO:0000313" key="6">
    <source>
        <dbReference type="Proteomes" id="UP000741360"/>
    </source>
</evidence>
<dbReference type="Pfam" id="PF01558">
    <property type="entry name" value="POR"/>
    <property type="match status" value="1"/>
</dbReference>
<dbReference type="SUPFAM" id="SSF53323">
    <property type="entry name" value="Pyruvate-ferredoxin oxidoreductase, PFOR, domain III"/>
    <property type="match status" value="1"/>
</dbReference>
<dbReference type="Pfam" id="PF01855">
    <property type="entry name" value="POR_N"/>
    <property type="match status" value="1"/>
</dbReference>
<dbReference type="InterPro" id="IPR002869">
    <property type="entry name" value="Pyrv_flavodox_OxRed_cen"/>
</dbReference>
<evidence type="ECO:0000256" key="1">
    <source>
        <dbReference type="ARBA" id="ARBA00023002"/>
    </source>
</evidence>
<comment type="caution">
    <text evidence="5">The sequence shown here is derived from an EMBL/GenBank/DDBJ whole genome shotgun (WGS) entry which is preliminary data.</text>
</comment>
<evidence type="ECO:0000259" key="4">
    <source>
        <dbReference type="Pfam" id="PF17147"/>
    </source>
</evidence>
<dbReference type="SUPFAM" id="SSF52518">
    <property type="entry name" value="Thiamin diphosphate-binding fold (THDP-binding)"/>
    <property type="match status" value="1"/>
</dbReference>
<gene>
    <name evidence="5" type="ORF">HYY65_13170</name>
</gene>
<dbReference type="NCBIfam" id="TIGR03710">
    <property type="entry name" value="OAFO_sf"/>
    <property type="match status" value="1"/>
</dbReference>
<feature type="domain" description="Pyruvate/ketoisovalerate oxidoreductase catalytic" evidence="2">
    <location>
        <begin position="17"/>
        <end position="179"/>
    </location>
</feature>
<dbReference type="Gene3D" id="3.40.50.920">
    <property type="match status" value="1"/>
</dbReference>
<dbReference type="GO" id="GO:0016903">
    <property type="term" value="F:oxidoreductase activity, acting on the aldehyde or oxo group of donors"/>
    <property type="evidence" value="ECO:0007669"/>
    <property type="project" value="InterPro"/>
</dbReference>
<dbReference type="AlphaFoldDB" id="A0A932GS75"/>